<organism evidence="3 4">
    <name type="scientific">Heligmosomoides polygyrus</name>
    <name type="common">Parasitic roundworm</name>
    <dbReference type="NCBI Taxonomy" id="6339"/>
    <lineage>
        <taxon>Eukaryota</taxon>
        <taxon>Metazoa</taxon>
        <taxon>Ecdysozoa</taxon>
        <taxon>Nematoda</taxon>
        <taxon>Chromadorea</taxon>
        <taxon>Rhabditida</taxon>
        <taxon>Rhabditina</taxon>
        <taxon>Rhabditomorpha</taxon>
        <taxon>Strongyloidea</taxon>
        <taxon>Heligmosomidae</taxon>
        <taxon>Heligmosomoides</taxon>
    </lineage>
</organism>
<evidence type="ECO:0000256" key="1">
    <source>
        <dbReference type="SAM" id="MobiDB-lite"/>
    </source>
</evidence>
<evidence type="ECO:0000313" key="4">
    <source>
        <dbReference type="WBParaSite" id="HPBE_0001516201-mRNA-1"/>
    </source>
</evidence>
<accession>A0A183G1R2</accession>
<accession>A0A3P8DMM9</accession>
<gene>
    <name evidence="2" type="ORF">HPBE_LOCUS15161</name>
</gene>
<proteinExistence type="predicted"/>
<protein>
    <submittedName>
        <fullName evidence="4">50S ribosomal protein L28</fullName>
    </submittedName>
</protein>
<dbReference type="AlphaFoldDB" id="A0A183G1R2"/>
<dbReference type="Proteomes" id="UP000050761">
    <property type="component" value="Unassembled WGS sequence"/>
</dbReference>
<name>A0A183G1R2_HELPZ</name>
<reference evidence="4" key="2">
    <citation type="submission" date="2019-09" db="UniProtKB">
        <authorList>
            <consortium name="WormBaseParasite"/>
        </authorList>
    </citation>
    <scope>IDENTIFICATION</scope>
</reference>
<reference evidence="2 3" key="1">
    <citation type="submission" date="2018-11" db="EMBL/GenBank/DDBJ databases">
        <authorList>
            <consortium name="Pathogen Informatics"/>
        </authorList>
    </citation>
    <scope>NUCLEOTIDE SEQUENCE [LARGE SCALE GENOMIC DNA]</scope>
</reference>
<feature type="region of interest" description="Disordered" evidence="1">
    <location>
        <begin position="48"/>
        <end position="82"/>
    </location>
</feature>
<evidence type="ECO:0000313" key="2">
    <source>
        <dbReference type="EMBL" id="VDP01949.1"/>
    </source>
</evidence>
<keyword evidence="3" id="KW-1185">Reference proteome</keyword>
<dbReference type="WBParaSite" id="HPBE_0001516201-mRNA-1">
    <property type="protein sequence ID" value="HPBE_0001516201-mRNA-1"/>
    <property type="gene ID" value="HPBE_0001516201"/>
</dbReference>
<dbReference type="EMBL" id="UZAH01028720">
    <property type="protein sequence ID" value="VDP01949.1"/>
    <property type="molecule type" value="Genomic_DNA"/>
</dbReference>
<sequence length="124" mass="14076">MTSLCFLGRNDDKPSIPTAETWTRCGGAGLQVKAAHARGYSHLVGRRRQVFAKNTKSKERELERRSCRPAARRGRRGNGGEKEKVERVFADLKNFVEKNRPRAMMVVVCSQRSSPGCEETRKKR</sequence>
<evidence type="ECO:0000313" key="3">
    <source>
        <dbReference type="Proteomes" id="UP000050761"/>
    </source>
</evidence>
<feature type="compositionally biased region" description="Basic and acidic residues" evidence="1">
    <location>
        <begin position="56"/>
        <end position="66"/>
    </location>
</feature>